<evidence type="ECO:0000313" key="1">
    <source>
        <dbReference type="EMBL" id="JAH34433.1"/>
    </source>
</evidence>
<organism evidence="1">
    <name type="scientific">Anguilla anguilla</name>
    <name type="common">European freshwater eel</name>
    <name type="synonym">Muraena anguilla</name>
    <dbReference type="NCBI Taxonomy" id="7936"/>
    <lineage>
        <taxon>Eukaryota</taxon>
        <taxon>Metazoa</taxon>
        <taxon>Chordata</taxon>
        <taxon>Craniata</taxon>
        <taxon>Vertebrata</taxon>
        <taxon>Euteleostomi</taxon>
        <taxon>Actinopterygii</taxon>
        <taxon>Neopterygii</taxon>
        <taxon>Teleostei</taxon>
        <taxon>Anguilliformes</taxon>
        <taxon>Anguillidae</taxon>
        <taxon>Anguilla</taxon>
    </lineage>
</organism>
<name>A0A0E9S1P4_ANGAN</name>
<sequence length="36" mass="4404">MWNVATVMRDYITILDVNYAKSHELLMGWFYFKMTD</sequence>
<dbReference type="AlphaFoldDB" id="A0A0E9S1P4"/>
<reference evidence="1" key="2">
    <citation type="journal article" date="2015" name="Fish Shellfish Immunol.">
        <title>Early steps in the European eel (Anguilla anguilla)-Vibrio vulnificus interaction in the gills: Role of the RtxA13 toxin.</title>
        <authorList>
            <person name="Callol A."/>
            <person name="Pajuelo D."/>
            <person name="Ebbesson L."/>
            <person name="Teles M."/>
            <person name="MacKenzie S."/>
            <person name="Amaro C."/>
        </authorList>
    </citation>
    <scope>NUCLEOTIDE SEQUENCE</scope>
</reference>
<dbReference type="EMBL" id="GBXM01074144">
    <property type="protein sequence ID" value="JAH34433.1"/>
    <property type="molecule type" value="Transcribed_RNA"/>
</dbReference>
<proteinExistence type="predicted"/>
<accession>A0A0E9S1P4</accession>
<protein>
    <submittedName>
        <fullName evidence="1">Uncharacterized protein</fullName>
    </submittedName>
</protein>
<reference evidence="1" key="1">
    <citation type="submission" date="2014-11" db="EMBL/GenBank/DDBJ databases">
        <authorList>
            <person name="Amaro Gonzalez C."/>
        </authorList>
    </citation>
    <scope>NUCLEOTIDE SEQUENCE</scope>
</reference>